<reference evidence="4" key="1">
    <citation type="submission" date="2019-08" db="EMBL/GenBank/DDBJ databases">
        <authorList>
            <person name="Kucharzyk K."/>
            <person name="Murdoch R.W."/>
            <person name="Higgins S."/>
            <person name="Loffler F."/>
        </authorList>
    </citation>
    <scope>NUCLEOTIDE SEQUENCE</scope>
</reference>
<dbReference type="AlphaFoldDB" id="A0A645HGA2"/>
<organism evidence="4">
    <name type="scientific">bioreactor metagenome</name>
    <dbReference type="NCBI Taxonomy" id="1076179"/>
    <lineage>
        <taxon>unclassified sequences</taxon>
        <taxon>metagenomes</taxon>
        <taxon>ecological metagenomes</taxon>
    </lineage>
</organism>
<dbReference type="GO" id="GO:0005737">
    <property type="term" value="C:cytoplasm"/>
    <property type="evidence" value="ECO:0007669"/>
    <property type="project" value="TreeGrafter"/>
</dbReference>
<dbReference type="Gene3D" id="1.10.8.60">
    <property type="match status" value="1"/>
</dbReference>
<name>A0A645HGA2_9ZZZZ</name>
<keyword evidence="2" id="KW-0067">ATP-binding</keyword>
<dbReference type="EMBL" id="VSSQ01092333">
    <property type="protein sequence ID" value="MPN37596.1"/>
    <property type="molecule type" value="Genomic_DNA"/>
</dbReference>
<evidence type="ECO:0000259" key="3">
    <source>
        <dbReference type="SMART" id="SM01086"/>
    </source>
</evidence>
<evidence type="ECO:0000256" key="1">
    <source>
        <dbReference type="ARBA" id="ARBA00022741"/>
    </source>
</evidence>
<gene>
    <name evidence="4" type="primary">clpC_46</name>
    <name evidence="4" type="ORF">SDC9_185116</name>
</gene>
<dbReference type="SMART" id="SM01086">
    <property type="entry name" value="ClpB_D2-small"/>
    <property type="match status" value="1"/>
</dbReference>
<protein>
    <submittedName>
        <fullName evidence="4">Negative regulator of genetic competence ClpC/MecB</fullName>
    </submittedName>
</protein>
<dbReference type="InterPro" id="IPR019489">
    <property type="entry name" value="Clp_ATPase_C"/>
</dbReference>
<proteinExistence type="predicted"/>
<dbReference type="InterPro" id="IPR050130">
    <property type="entry name" value="ClpA_ClpB"/>
</dbReference>
<dbReference type="Pfam" id="PF10431">
    <property type="entry name" value="ClpB_D2-small"/>
    <property type="match status" value="1"/>
</dbReference>
<dbReference type="GO" id="GO:0005524">
    <property type="term" value="F:ATP binding"/>
    <property type="evidence" value="ECO:0007669"/>
    <property type="project" value="UniProtKB-KW"/>
</dbReference>
<dbReference type="GO" id="GO:0016887">
    <property type="term" value="F:ATP hydrolysis activity"/>
    <property type="evidence" value="ECO:0007669"/>
    <property type="project" value="TreeGrafter"/>
</dbReference>
<keyword evidence="1" id="KW-0547">Nucleotide-binding</keyword>
<evidence type="ECO:0000313" key="4">
    <source>
        <dbReference type="EMBL" id="MPN37596.1"/>
    </source>
</evidence>
<dbReference type="GO" id="GO:0034605">
    <property type="term" value="P:cellular response to heat"/>
    <property type="evidence" value="ECO:0007669"/>
    <property type="project" value="TreeGrafter"/>
</dbReference>
<dbReference type="PANTHER" id="PTHR11638">
    <property type="entry name" value="ATP-DEPENDENT CLP PROTEASE"/>
    <property type="match status" value="1"/>
</dbReference>
<feature type="domain" description="Clp ATPase C-terminal" evidence="3">
    <location>
        <begin position="3"/>
        <end position="76"/>
    </location>
</feature>
<sequence>MNLSERTKEMDIELEFSEETVEKISSAGFDPIYGARPLRRAIQSQIEDKLSEKMLEGEIKSGEKYSCNIKENEFVFEKAQ</sequence>
<accession>A0A645HGA2</accession>
<comment type="caution">
    <text evidence="4">The sequence shown here is derived from an EMBL/GenBank/DDBJ whole genome shotgun (WGS) entry which is preliminary data.</text>
</comment>
<evidence type="ECO:0000256" key="2">
    <source>
        <dbReference type="ARBA" id="ARBA00022840"/>
    </source>
</evidence>
<dbReference type="PANTHER" id="PTHR11638:SF18">
    <property type="entry name" value="HEAT SHOCK PROTEIN 104"/>
    <property type="match status" value="1"/>
</dbReference>